<organism evidence="3 4">
    <name type="scientific">Muriicola marianensis</name>
    <dbReference type="NCBI Taxonomy" id="1324801"/>
    <lineage>
        <taxon>Bacteria</taxon>
        <taxon>Pseudomonadati</taxon>
        <taxon>Bacteroidota</taxon>
        <taxon>Flavobacteriia</taxon>
        <taxon>Flavobacteriales</taxon>
        <taxon>Flavobacteriaceae</taxon>
        <taxon>Muriicola</taxon>
    </lineage>
</organism>
<keyword evidence="4" id="KW-1185">Reference proteome</keyword>
<sequence>MRRSLFVIWLICCGLVSAQETYRTEEAKIIFDASTPLEDIYAVNEKVNMVLSENGELASLLLVREFNFKKKLMQEHFNENYIESDKYPKAFFVGKMESFDRELITEEPQPFELSGDLTLHGVTRPITTTVHLNRDGDSIVVETAFVVRTEDHKIKVPRLLFKKIAEEIQVQVTARLNRS</sequence>
<dbReference type="SUPFAM" id="SSF101874">
    <property type="entry name" value="YceI-like"/>
    <property type="match status" value="1"/>
</dbReference>
<feature type="chain" id="PRO_5045786544" description="Lipid/polyisoprenoid-binding YceI-like domain-containing protein" evidence="1">
    <location>
        <begin position="19"/>
        <end position="179"/>
    </location>
</feature>
<accession>A0ABQ1R7J0</accession>
<dbReference type="PANTHER" id="PTHR34406">
    <property type="entry name" value="PROTEIN YCEI"/>
    <property type="match status" value="1"/>
</dbReference>
<feature type="domain" description="Lipid/polyisoprenoid-binding YceI-like" evidence="2">
    <location>
        <begin position="63"/>
        <end position="174"/>
    </location>
</feature>
<dbReference type="Pfam" id="PF04264">
    <property type="entry name" value="YceI"/>
    <property type="match status" value="1"/>
</dbReference>
<dbReference type="Gene3D" id="2.40.128.110">
    <property type="entry name" value="Lipid/polyisoprenoid-binding, YceI-like"/>
    <property type="match status" value="1"/>
</dbReference>
<dbReference type="EMBL" id="BMFH01000002">
    <property type="protein sequence ID" value="GGD58994.1"/>
    <property type="molecule type" value="Genomic_DNA"/>
</dbReference>
<comment type="caution">
    <text evidence="3">The sequence shown here is derived from an EMBL/GenBank/DDBJ whole genome shotgun (WGS) entry which is preliminary data.</text>
</comment>
<evidence type="ECO:0000259" key="2">
    <source>
        <dbReference type="Pfam" id="PF04264"/>
    </source>
</evidence>
<keyword evidence="1" id="KW-0732">Signal</keyword>
<reference evidence="4" key="1">
    <citation type="journal article" date="2019" name="Int. J. Syst. Evol. Microbiol.">
        <title>The Global Catalogue of Microorganisms (GCM) 10K type strain sequencing project: providing services to taxonomists for standard genome sequencing and annotation.</title>
        <authorList>
            <consortium name="The Broad Institute Genomics Platform"/>
            <consortium name="The Broad Institute Genome Sequencing Center for Infectious Disease"/>
            <person name="Wu L."/>
            <person name="Ma J."/>
        </authorList>
    </citation>
    <scope>NUCLEOTIDE SEQUENCE [LARGE SCALE GENOMIC DNA]</scope>
    <source>
        <strain evidence="4">CGMCC 1.12606</strain>
    </source>
</reference>
<dbReference type="RefSeq" id="WP_188371270.1">
    <property type="nucleotide sequence ID" value="NZ_BMFH01000002.1"/>
</dbReference>
<name>A0ABQ1R7J0_9FLAO</name>
<evidence type="ECO:0000313" key="4">
    <source>
        <dbReference type="Proteomes" id="UP000625780"/>
    </source>
</evidence>
<protein>
    <recommendedName>
        <fullName evidence="2">Lipid/polyisoprenoid-binding YceI-like domain-containing protein</fullName>
    </recommendedName>
</protein>
<dbReference type="InterPro" id="IPR007372">
    <property type="entry name" value="Lipid/polyisoprenoid-bd_YceI"/>
</dbReference>
<dbReference type="PANTHER" id="PTHR34406:SF1">
    <property type="entry name" value="PROTEIN YCEI"/>
    <property type="match status" value="1"/>
</dbReference>
<proteinExistence type="predicted"/>
<evidence type="ECO:0000256" key="1">
    <source>
        <dbReference type="SAM" id="SignalP"/>
    </source>
</evidence>
<feature type="signal peptide" evidence="1">
    <location>
        <begin position="1"/>
        <end position="18"/>
    </location>
</feature>
<evidence type="ECO:0000313" key="3">
    <source>
        <dbReference type="EMBL" id="GGD58994.1"/>
    </source>
</evidence>
<dbReference type="Proteomes" id="UP000625780">
    <property type="component" value="Unassembled WGS sequence"/>
</dbReference>
<dbReference type="InterPro" id="IPR036761">
    <property type="entry name" value="TTHA0802/YceI-like_sf"/>
</dbReference>
<gene>
    <name evidence="3" type="ORF">GCM10011361_26720</name>
</gene>